<reference evidence="3 4" key="2">
    <citation type="journal article" date="2017" name="Int. J. Syst. Evol. Microbiol.">
        <title>Rouxiella badensis sp. nov. and Rouxiella silvae sp. nov. isolated from peat bog soil in Germany and emendation of the genus description.</title>
        <authorList>
            <person name="Le Fleche-Mateos A."/>
            <person name="Kugler J.H."/>
            <person name="Hansen S.H."/>
            <person name="Syldatk C."/>
            <person name="Hausmann R."/>
            <person name="Lomprez F."/>
            <person name="Vandenbogaert M."/>
            <person name="Manuguerra J.C."/>
            <person name="Grimont P.A."/>
        </authorList>
    </citation>
    <scope>NUCLEOTIDE SEQUENCE [LARGE SCALE GENOMIC DNA]</scope>
    <source>
        <strain evidence="3 4">213</strain>
    </source>
</reference>
<dbReference type="EMBL" id="MRWD01000004">
    <property type="protein sequence ID" value="ORJ22738.1"/>
    <property type="molecule type" value="Genomic_DNA"/>
</dbReference>
<reference evidence="2" key="4">
    <citation type="submission" date="2022-09" db="EMBL/GenBank/DDBJ databases">
        <title>Rouxiella aceris sp. nov., isolated from tree sap and emended description of the genus Rhouxiella.</title>
        <authorList>
            <person name="Kim I.S."/>
        </authorList>
    </citation>
    <scope>NUCLEOTIDE SEQUENCE</scope>
    <source>
        <strain evidence="2">SAP-2</strain>
    </source>
</reference>
<keyword evidence="1" id="KW-0732">Signal</keyword>
<evidence type="ECO:0000313" key="2">
    <source>
        <dbReference type="EMBL" id="MBF6639616.1"/>
    </source>
</evidence>
<dbReference type="RefSeq" id="WP_084982200.1">
    <property type="nucleotide sequence ID" value="NZ_CBCSCF010000012.1"/>
</dbReference>
<dbReference type="Proteomes" id="UP000705283">
    <property type="component" value="Unassembled WGS sequence"/>
</dbReference>
<reference evidence="3" key="1">
    <citation type="submission" date="2016-12" db="EMBL/GenBank/DDBJ databases">
        <authorList>
            <person name="Le Fleche-Mateos A."/>
        </authorList>
    </citation>
    <scope>NUCLEOTIDE SEQUENCE</scope>
    <source>
        <strain evidence="3">213</strain>
    </source>
</reference>
<dbReference type="AlphaFoldDB" id="A0AA41BYX3"/>
<evidence type="ECO:0000313" key="4">
    <source>
        <dbReference type="Proteomes" id="UP000192722"/>
    </source>
</evidence>
<comment type="caution">
    <text evidence="2">The sequence shown here is derived from an EMBL/GenBank/DDBJ whole genome shotgun (WGS) entry which is preliminary data.</text>
</comment>
<feature type="chain" id="PRO_5041462667" description="Conjugal transfer protein" evidence="1">
    <location>
        <begin position="27"/>
        <end position="186"/>
    </location>
</feature>
<feature type="signal peptide" evidence="1">
    <location>
        <begin position="1"/>
        <end position="26"/>
    </location>
</feature>
<accession>A0AA41BYX3</accession>
<evidence type="ECO:0000256" key="1">
    <source>
        <dbReference type="SAM" id="SignalP"/>
    </source>
</evidence>
<reference evidence="2" key="3">
    <citation type="submission" date="2020-11" db="EMBL/GenBank/DDBJ databases">
        <authorList>
            <person name="Lee S.D."/>
        </authorList>
    </citation>
    <scope>NUCLEOTIDE SEQUENCE</scope>
    <source>
        <strain evidence="2">SAP-2</strain>
    </source>
</reference>
<dbReference type="EMBL" id="JADMKS010000012">
    <property type="protein sequence ID" value="MBF6639616.1"/>
    <property type="molecule type" value="Genomic_DNA"/>
</dbReference>
<sequence>MKLPRYLQIALLATCALALYSLLGDEADEPVPLSVVHRAPSPSAVKITPTATSQLEQSFVDLFPSGIKPLKPAPELEAVHKAPVVAKVEEPLVPSLPFNLVGSWWSDGQRALMLQQGSQHWIICKKCRAPQRVWIGMPLNKDWQLKSVSTDSLTFLWLPQMREQRLPLGDMKSEPTFKDAKHKNAK</sequence>
<evidence type="ECO:0008006" key="6">
    <source>
        <dbReference type="Google" id="ProtNLM"/>
    </source>
</evidence>
<evidence type="ECO:0000313" key="3">
    <source>
        <dbReference type="EMBL" id="ORJ22738.1"/>
    </source>
</evidence>
<proteinExistence type="predicted"/>
<protein>
    <recommendedName>
        <fullName evidence="6">Conjugal transfer protein</fullName>
    </recommendedName>
</protein>
<evidence type="ECO:0000313" key="5">
    <source>
        <dbReference type="Proteomes" id="UP000705283"/>
    </source>
</evidence>
<name>A0AA41BYX3_9GAMM</name>
<keyword evidence="4" id="KW-1185">Reference proteome</keyword>
<dbReference type="Proteomes" id="UP000192722">
    <property type="component" value="Unassembled WGS sequence"/>
</dbReference>
<organism evidence="2 5">
    <name type="scientific">Rouxiella silvae</name>
    <dbReference type="NCBI Taxonomy" id="1646373"/>
    <lineage>
        <taxon>Bacteria</taxon>
        <taxon>Pseudomonadati</taxon>
        <taxon>Pseudomonadota</taxon>
        <taxon>Gammaproteobacteria</taxon>
        <taxon>Enterobacterales</taxon>
        <taxon>Yersiniaceae</taxon>
        <taxon>Rouxiella</taxon>
    </lineage>
</organism>
<gene>
    <name evidence="3" type="ORF">BS639_02640</name>
    <name evidence="2" type="ORF">ITX54_23390</name>
</gene>